<accession>A0A9N8E931</accession>
<keyword evidence="2" id="KW-1185">Reference proteome</keyword>
<proteinExistence type="predicted"/>
<comment type="caution">
    <text evidence="1">The sequence shown here is derived from an EMBL/GenBank/DDBJ whole genome shotgun (WGS) entry which is preliminary data.</text>
</comment>
<name>A0A9N8E931_9STRA</name>
<protein>
    <submittedName>
        <fullName evidence="1">Uncharacterized protein</fullName>
    </submittedName>
</protein>
<organism evidence="1 2">
    <name type="scientific">Seminavis robusta</name>
    <dbReference type="NCBI Taxonomy" id="568900"/>
    <lineage>
        <taxon>Eukaryota</taxon>
        <taxon>Sar</taxon>
        <taxon>Stramenopiles</taxon>
        <taxon>Ochrophyta</taxon>
        <taxon>Bacillariophyta</taxon>
        <taxon>Bacillariophyceae</taxon>
        <taxon>Bacillariophycidae</taxon>
        <taxon>Naviculales</taxon>
        <taxon>Naviculaceae</taxon>
        <taxon>Seminavis</taxon>
    </lineage>
</organism>
<sequence>MAGILAYQGSTPIDLVEIVRFPISERDGMAFYHLEAHDTVTFACEDSTQELILDDVSLEPHDVNFYTYTWPRKPMKQDMDFSIPTHMCRDPRRTPIIEGSITALATRSTRHNHPTKINSCSNRGNQRRKWANTNLNCLA</sequence>
<dbReference type="Proteomes" id="UP001153069">
    <property type="component" value="Unassembled WGS sequence"/>
</dbReference>
<evidence type="ECO:0000313" key="2">
    <source>
        <dbReference type="Proteomes" id="UP001153069"/>
    </source>
</evidence>
<gene>
    <name evidence="1" type="ORF">SEMRO_820_G207311.1</name>
</gene>
<dbReference type="EMBL" id="CAICTM010000819">
    <property type="protein sequence ID" value="CAB9516997.1"/>
    <property type="molecule type" value="Genomic_DNA"/>
</dbReference>
<reference evidence="1" key="1">
    <citation type="submission" date="2020-06" db="EMBL/GenBank/DDBJ databases">
        <authorList>
            <consortium name="Plant Systems Biology data submission"/>
        </authorList>
    </citation>
    <scope>NUCLEOTIDE SEQUENCE</scope>
    <source>
        <strain evidence="1">D6</strain>
    </source>
</reference>
<dbReference type="AlphaFoldDB" id="A0A9N8E931"/>
<evidence type="ECO:0000313" key="1">
    <source>
        <dbReference type="EMBL" id="CAB9516997.1"/>
    </source>
</evidence>